<comment type="caution">
    <text evidence="2">The sequence shown here is derived from an EMBL/GenBank/DDBJ whole genome shotgun (WGS) entry which is preliminary data.</text>
</comment>
<dbReference type="PATRIC" id="fig|1231190.3.peg.450"/>
<feature type="chain" id="PRO_5003866576" evidence="1">
    <location>
        <begin position="23"/>
        <end position="87"/>
    </location>
</feature>
<dbReference type="Proteomes" id="UP000007374">
    <property type="component" value="Unassembled WGS sequence"/>
</dbReference>
<evidence type="ECO:0000313" key="3">
    <source>
        <dbReference type="Proteomes" id="UP000007374"/>
    </source>
</evidence>
<accession>K2PTU7</accession>
<dbReference type="EMBL" id="AMSI01000001">
    <property type="protein sequence ID" value="EKF44502.1"/>
    <property type="molecule type" value="Genomic_DNA"/>
</dbReference>
<proteinExistence type="predicted"/>
<evidence type="ECO:0000313" key="2">
    <source>
        <dbReference type="EMBL" id="EKF44502.1"/>
    </source>
</evidence>
<organism evidence="2 3">
    <name type="scientific">Nitratireductor indicus C115</name>
    <dbReference type="NCBI Taxonomy" id="1231190"/>
    <lineage>
        <taxon>Bacteria</taxon>
        <taxon>Pseudomonadati</taxon>
        <taxon>Pseudomonadota</taxon>
        <taxon>Alphaproteobacteria</taxon>
        <taxon>Hyphomicrobiales</taxon>
        <taxon>Phyllobacteriaceae</taxon>
        <taxon>Nitratireductor</taxon>
    </lineage>
</organism>
<evidence type="ECO:0000256" key="1">
    <source>
        <dbReference type="SAM" id="SignalP"/>
    </source>
</evidence>
<keyword evidence="1" id="KW-0732">Signal</keyword>
<reference evidence="2 3" key="1">
    <citation type="journal article" date="2012" name="J. Bacteriol.">
        <title>Genome Sequence of Nitratireductor indicus Type Strain C115.</title>
        <authorList>
            <person name="Lai Q."/>
            <person name="Li G."/>
            <person name="Yu Z."/>
            <person name="Shao Z."/>
        </authorList>
    </citation>
    <scope>NUCLEOTIDE SEQUENCE [LARGE SCALE GENOMIC DNA]</scope>
    <source>
        <strain evidence="2 3">C115</strain>
    </source>
</reference>
<dbReference type="RefSeq" id="WP_009755749.1">
    <property type="nucleotide sequence ID" value="NZ_AMSI01000001.1"/>
</dbReference>
<name>K2PTU7_9HYPH</name>
<feature type="signal peptide" evidence="1">
    <location>
        <begin position="1"/>
        <end position="22"/>
    </location>
</feature>
<keyword evidence="3" id="KW-1185">Reference proteome</keyword>
<protein>
    <submittedName>
        <fullName evidence="2">Uncharacterized protein</fullName>
    </submittedName>
</protein>
<gene>
    <name evidence="2" type="ORF">NA8A_02130</name>
</gene>
<dbReference type="AlphaFoldDB" id="K2PTU7"/>
<dbReference type="OrthoDB" id="8466540at2"/>
<sequence>MSVGKIAIAIVANLVVLGVAQAATGTKHYGKCYVKEMHGGREVTAGYSCSASNVSCPNPGWGTERTVDGKLGTFRDGEHALRIDKAR</sequence>